<evidence type="ECO:0000256" key="4">
    <source>
        <dbReference type="ARBA" id="ARBA00022723"/>
    </source>
</evidence>
<reference evidence="9" key="1">
    <citation type="journal article" date="2020" name="Stud. Mycol.">
        <title>101 Dothideomycetes genomes: a test case for predicting lifestyles and emergence of pathogens.</title>
        <authorList>
            <person name="Haridas S."/>
            <person name="Albert R."/>
            <person name="Binder M."/>
            <person name="Bloem J."/>
            <person name="Labutti K."/>
            <person name="Salamov A."/>
            <person name="Andreopoulos B."/>
            <person name="Baker S."/>
            <person name="Barry K."/>
            <person name="Bills G."/>
            <person name="Bluhm B."/>
            <person name="Cannon C."/>
            <person name="Castanera R."/>
            <person name="Culley D."/>
            <person name="Daum C."/>
            <person name="Ezra D."/>
            <person name="Gonzalez J."/>
            <person name="Henrissat B."/>
            <person name="Kuo A."/>
            <person name="Liang C."/>
            <person name="Lipzen A."/>
            <person name="Lutzoni F."/>
            <person name="Magnuson J."/>
            <person name="Mondo S."/>
            <person name="Nolan M."/>
            <person name="Ohm R."/>
            <person name="Pangilinan J."/>
            <person name="Park H.-J."/>
            <person name="Ramirez L."/>
            <person name="Alfaro M."/>
            <person name="Sun H."/>
            <person name="Tritt A."/>
            <person name="Yoshinaga Y."/>
            <person name="Zwiers L.-H."/>
            <person name="Turgeon B."/>
            <person name="Goodwin S."/>
            <person name="Spatafora J."/>
            <person name="Crous P."/>
            <person name="Grigoriev I."/>
        </authorList>
    </citation>
    <scope>NUCLEOTIDE SEQUENCE</scope>
    <source>
        <strain evidence="9">CBS 627.86</strain>
    </source>
</reference>
<keyword evidence="4 8" id="KW-0479">Metal-binding</keyword>
<dbReference type="Gene3D" id="1.10.630.10">
    <property type="entry name" value="Cytochrome P450"/>
    <property type="match status" value="1"/>
</dbReference>
<keyword evidence="3 8" id="KW-0349">Heme</keyword>
<dbReference type="GO" id="GO:0016705">
    <property type="term" value="F:oxidoreductase activity, acting on paired donors, with incorporation or reduction of molecular oxygen"/>
    <property type="evidence" value="ECO:0007669"/>
    <property type="project" value="InterPro"/>
</dbReference>
<evidence type="ECO:0000256" key="1">
    <source>
        <dbReference type="ARBA" id="ARBA00001971"/>
    </source>
</evidence>
<dbReference type="AlphaFoldDB" id="A0A6A5ZKH0"/>
<evidence type="ECO:0000256" key="6">
    <source>
        <dbReference type="ARBA" id="ARBA00023004"/>
    </source>
</evidence>
<dbReference type="EMBL" id="ML977315">
    <property type="protein sequence ID" value="KAF2119514.1"/>
    <property type="molecule type" value="Genomic_DNA"/>
</dbReference>
<dbReference type="SUPFAM" id="SSF48264">
    <property type="entry name" value="Cytochrome P450"/>
    <property type="match status" value="1"/>
</dbReference>
<protein>
    <submittedName>
        <fullName evidence="9">Benzoate 4-monooxygenase cytochrome P450</fullName>
    </submittedName>
</protein>
<dbReference type="CDD" id="cd11058">
    <property type="entry name" value="CYP60B-like"/>
    <property type="match status" value="1"/>
</dbReference>
<dbReference type="InterPro" id="IPR001128">
    <property type="entry name" value="Cyt_P450"/>
</dbReference>
<keyword evidence="10" id="KW-1185">Reference proteome</keyword>
<dbReference type="Proteomes" id="UP000799770">
    <property type="component" value="Unassembled WGS sequence"/>
</dbReference>
<comment type="similarity">
    <text evidence="2">Belongs to the cytochrome P450 family.</text>
</comment>
<dbReference type="PRINTS" id="PR00385">
    <property type="entry name" value="P450"/>
</dbReference>
<evidence type="ECO:0000313" key="10">
    <source>
        <dbReference type="Proteomes" id="UP000799770"/>
    </source>
</evidence>
<evidence type="ECO:0000313" key="9">
    <source>
        <dbReference type="EMBL" id="KAF2119514.1"/>
    </source>
</evidence>
<dbReference type="GO" id="GO:0005506">
    <property type="term" value="F:iron ion binding"/>
    <property type="evidence" value="ECO:0007669"/>
    <property type="project" value="InterPro"/>
</dbReference>
<evidence type="ECO:0000256" key="2">
    <source>
        <dbReference type="ARBA" id="ARBA00010617"/>
    </source>
</evidence>
<keyword evidence="7 9" id="KW-0503">Monooxygenase</keyword>
<evidence type="ECO:0000256" key="5">
    <source>
        <dbReference type="ARBA" id="ARBA00023002"/>
    </source>
</evidence>
<dbReference type="Pfam" id="PF00067">
    <property type="entry name" value="p450"/>
    <property type="match status" value="1"/>
</dbReference>
<dbReference type="GO" id="GO:0020037">
    <property type="term" value="F:heme binding"/>
    <property type="evidence" value="ECO:0007669"/>
    <property type="project" value="InterPro"/>
</dbReference>
<keyword evidence="6 8" id="KW-0408">Iron</keyword>
<evidence type="ECO:0000256" key="3">
    <source>
        <dbReference type="ARBA" id="ARBA00022617"/>
    </source>
</evidence>
<dbReference type="InterPro" id="IPR036396">
    <property type="entry name" value="Cyt_P450_sf"/>
</dbReference>
<sequence length="508" mass="57288">MVSLTQFVFVGFVAAILIHRIHRTIWLLYFHPLRKYPGPKLWSISRLPYISAMIKGKIHLDLLSIHKQYGPVARVGPNMLAFFTAQSWKDIYGRTGARSFDKDPMYYEIPVNDVAHLVCAIDNEQHARQRKLVAGGFSGDALRSQEGLVMGYVDLFIQGLEKEIAAGKGGKVDLGEWFNYTTFDITGDLMFGESFDCLKDNALHPWIKLTFASVKAVTWISAARQFAGLYGLLMKMIPKKLIQEYEDHFRLSSEKADARLKMGTKRPDFMSGILRNGFSEVHDKKALEKEKVMSRAELHSNAYLIIIAGSETSATGLSGIAYLLCTNVDKLQKLIKEIRTTFASDADITFNTTTKLPYLNAVIEEGLRSYPPVPFGMSRLVPKGGETVDGHFVPEGTQVATYHYPTYHSPNNFNLPDSFIPERWLGEDPRFADDNLGSVQPFQMGARGCLGKPLAYAEIRLILAKLLFHFDISLSSGMENWLDQESNYVWGRTPMMVKLSKRAEFVEQ</sequence>
<evidence type="ECO:0000256" key="8">
    <source>
        <dbReference type="PIRSR" id="PIRSR602401-1"/>
    </source>
</evidence>
<dbReference type="InterPro" id="IPR002401">
    <property type="entry name" value="Cyt_P450_E_grp-I"/>
</dbReference>
<evidence type="ECO:0000256" key="7">
    <source>
        <dbReference type="ARBA" id="ARBA00023033"/>
    </source>
</evidence>
<keyword evidence="5" id="KW-0560">Oxidoreductase</keyword>
<dbReference type="PANTHER" id="PTHR24305">
    <property type="entry name" value="CYTOCHROME P450"/>
    <property type="match status" value="1"/>
</dbReference>
<dbReference type="GO" id="GO:0004497">
    <property type="term" value="F:monooxygenase activity"/>
    <property type="evidence" value="ECO:0007669"/>
    <property type="project" value="UniProtKB-KW"/>
</dbReference>
<feature type="binding site" description="axial binding residue" evidence="8">
    <location>
        <position position="449"/>
    </location>
    <ligand>
        <name>heme</name>
        <dbReference type="ChEBI" id="CHEBI:30413"/>
    </ligand>
    <ligandPart>
        <name>Fe</name>
        <dbReference type="ChEBI" id="CHEBI:18248"/>
    </ligandPart>
</feature>
<accession>A0A6A5ZKH0</accession>
<name>A0A6A5ZKH0_9PLEO</name>
<dbReference type="OrthoDB" id="1470350at2759"/>
<comment type="cofactor">
    <cofactor evidence="1 8">
        <name>heme</name>
        <dbReference type="ChEBI" id="CHEBI:30413"/>
    </cofactor>
</comment>
<dbReference type="InterPro" id="IPR050121">
    <property type="entry name" value="Cytochrome_P450_monoxygenase"/>
</dbReference>
<proteinExistence type="inferred from homology"/>
<dbReference type="PRINTS" id="PR00463">
    <property type="entry name" value="EP450I"/>
</dbReference>
<dbReference type="PANTHER" id="PTHR24305:SF29">
    <property type="entry name" value="BENZOATE-PARA-HYDROXYLASE"/>
    <property type="match status" value="1"/>
</dbReference>
<organism evidence="9 10">
    <name type="scientific">Lophiotrema nucula</name>
    <dbReference type="NCBI Taxonomy" id="690887"/>
    <lineage>
        <taxon>Eukaryota</taxon>
        <taxon>Fungi</taxon>
        <taxon>Dikarya</taxon>
        <taxon>Ascomycota</taxon>
        <taxon>Pezizomycotina</taxon>
        <taxon>Dothideomycetes</taxon>
        <taxon>Pleosporomycetidae</taxon>
        <taxon>Pleosporales</taxon>
        <taxon>Lophiotremataceae</taxon>
        <taxon>Lophiotrema</taxon>
    </lineage>
</organism>
<gene>
    <name evidence="9" type="ORF">BDV96DRAFT_567751</name>
</gene>